<protein>
    <recommendedName>
        <fullName evidence="4">PH domain-containing protein</fullName>
    </recommendedName>
</protein>
<evidence type="ECO:0000313" key="2">
    <source>
        <dbReference type="EMBL" id="SDS17979.1"/>
    </source>
</evidence>
<evidence type="ECO:0000256" key="1">
    <source>
        <dbReference type="SAM" id="Phobius"/>
    </source>
</evidence>
<evidence type="ECO:0000313" key="3">
    <source>
        <dbReference type="Proteomes" id="UP000198688"/>
    </source>
</evidence>
<feature type="transmembrane region" description="Helical" evidence="1">
    <location>
        <begin position="27"/>
        <end position="51"/>
    </location>
</feature>
<organism evidence="2 3">
    <name type="scientific">Actinoplanes derwentensis</name>
    <dbReference type="NCBI Taxonomy" id="113562"/>
    <lineage>
        <taxon>Bacteria</taxon>
        <taxon>Bacillati</taxon>
        <taxon>Actinomycetota</taxon>
        <taxon>Actinomycetes</taxon>
        <taxon>Micromonosporales</taxon>
        <taxon>Micromonosporaceae</taxon>
        <taxon>Actinoplanes</taxon>
    </lineage>
</organism>
<keyword evidence="1" id="KW-1133">Transmembrane helix</keyword>
<dbReference type="AlphaFoldDB" id="A0A1H1Q4T3"/>
<reference evidence="2 3" key="1">
    <citation type="submission" date="2016-10" db="EMBL/GenBank/DDBJ databases">
        <authorList>
            <person name="de Groot N.N."/>
        </authorList>
    </citation>
    <scope>NUCLEOTIDE SEQUENCE [LARGE SCALE GENOMIC DNA]</scope>
    <source>
        <strain evidence="2 3">DSM 43941</strain>
    </source>
</reference>
<sequence>MMHMADHVDQVLGPTDDTVSFFQDRGMVYVTALWVLAAAWLPMLLITLLIRMAAGYRPVAADIVVYAEFTLIVPAVLAAVALLIAWRRLGWLHTSVHGLDFAATGRRPVHLPWSGIAAVALHGRGPFTELVITPIAEDYATELAGAGGPPRVRRRGGEYSYIIDVGLMSPGPEVLLAELHRRLPSKV</sequence>
<gene>
    <name evidence="2" type="ORF">SAMN04489716_0196</name>
</gene>
<accession>A0A1H1Q4T3</accession>
<dbReference type="Proteomes" id="UP000198688">
    <property type="component" value="Chromosome I"/>
</dbReference>
<name>A0A1H1Q4T3_9ACTN</name>
<keyword evidence="3" id="KW-1185">Reference proteome</keyword>
<feature type="transmembrane region" description="Helical" evidence="1">
    <location>
        <begin position="63"/>
        <end position="86"/>
    </location>
</feature>
<keyword evidence="1" id="KW-0472">Membrane</keyword>
<proteinExistence type="predicted"/>
<dbReference type="STRING" id="113562.SAMN04489716_0196"/>
<dbReference type="EMBL" id="LT629758">
    <property type="protein sequence ID" value="SDS17979.1"/>
    <property type="molecule type" value="Genomic_DNA"/>
</dbReference>
<keyword evidence="1" id="KW-0812">Transmembrane</keyword>
<evidence type="ECO:0008006" key="4">
    <source>
        <dbReference type="Google" id="ProtNLM"/>
    </source>
</evidence>